<feature type="compositionally biased region" description="Acidic residues" evidence="11">
    <location>
        <begin position="979"/>
        <end position="988"/>
    </location>
</feature>
<evidence type="ECO:0000259" key="12">
    <source>
        <dbReference type="SMART" id="SM01285"/>
    </source>
</evidence>
<keyword evidence="3 10" id="KW-0235">DNA replication</keyword>
<keyword evidence="5 10" id="KW-0805">Transcription regulation</keyword>
<dbReference type="Pfam" id="PF24824">
    <property type="entry name" value="PH_SPT16"/>
    <property type="match status" value="1"/>
</dbReference>
<keyword evidence="2 10" id="KW-0158">Chromosome</keyword>
<dbReference type="Gene3D" id="3.90.230.10">
    <property type="entry name" value="Creatinase/methionine aminopeptidase superfamily"/>
    <property type="match status" value="1"/>
</dbReference>
<dbReference type="InterPro" id="IPR036005">
    <property type="entry name" value="Creatinase/aminopeptidase-like"/>
</dbReference>
<evidence type="ECO:0000256" key="8">
    <source>
        <dbReference type="ARBA" id="ARBA00023204"/>
    </source>
</evidence>
<feature type="domain" description="FACT complex subunit SPT16 N-terminal lobe" evidence="12">
    <location>
        <begin position="1"/>
        <end position="161"/>
    </location>
</feature>
<dbReference type="Pfam" id="PF14826">
    <property type="entry name" value="FACT-Spt16_Nlob"/>
    <property type="match status" value="1"/>
</dbReference>
<comment type="subcellular location">
    <subcellularLocation>
        <location evidence="10">Nucleus</location>
    </subcellularLocation>
    <subcellularLocation>
        <location evidence="10">Chromosome</location>
    </subcellularLocation>
</comment>
<keyword evidence="7 10" id="KW-0804">Transcription</keyword>
<dbReference type="InterPro" id="IPR056595">
    <property type="entry name" value="Fact-SPT16_PH"/>
</dbReference>
<dbReference type="Gene3D" id="2.30.29.210">
    <property type="entry name" value="FACT complex subunit Spt16p/Cdc68p"/>
    <property type="match status" value="1"/>
</dbReference>
<dbReference type="Gene3D" id="2.30.29.150">
    <property type="match status" value="1"/>
</dbReference>
<dbReference type="InterPro" id="IPR011993">
    <property type="entry name" value="PH-like_dom_sf"/>
</dbReference>
<dbReference type="SMART" id="SM01285">
    <property type="entry name" value="FACT-Spt16_Nlob"/>
    <property type="match status" value="1"/>
</dbReference>
<evidence type="ECO:0000259" key="13">
    <source>
        <dbReference type="SMART" id="SM01286"/>
    </source>
</evidence>
<evidence type="ECO:0000259" key="14">
    <source>
        <dbReference type="SMART" id="SM01287"/>
    </source>
</evidence>
<comment type="function">
    <text evidence="10">Component of the FACT complex, a general chromatin factor that acts to reorganize nucleosomes. The FACT complex is involved in multiple processes that require DNA as a template such as mRNA elongation, DNA replication and DNA repair. During transcription elongation the FACT complex acts as a histone chaperone that both destabilizes and restores nucleosomal structure. It facilitates the passage of RNA polymerase II and transcription by promoting the dissociation of one histone H2A-H2B dimer from the nucleosome, then subsequently promotes the reestablishment of the nucleosome following the passage of RNA polymerase II.</text>
</comment>
<evidence type="ECO:0000256" key="6">
    <source>
        <dbReference type="ARBA" id="ARBA00023054"/>
    </source>
</evidence>
<protein>
    <recommendedName>
        <fullName evidence="10">FACT complex subunit</fullName>
    </recommendedName>
</protein>
<dbReference type="SMART" id="SM01286">
    <property type="entry name" value="SPT16"/>
    <property type="match status" value="1"/>
</dbReference>
<feature type="region of interest" description="Disordered" evidence="11">
    <location>
        <begin position="428"/>
        <end position="462"/>
    </location>
</feature>
<dbReference type="GO" id="GO:0006260">
    <property type="term" value="P:DNA replication"/>
    <property type="evidence" value="ECO:0007669"/>
    <property type="project" value="UniProtKB-KW"/>
</dbReference>
<evidence type="ECO:0000256" key="1">
    <source>
        <dbReference type="ARBA" id="ARBA00010779"/>
    </source>
</evidence>
<evidence type="ECO:0000256" key="11">
    <source>
        <dbReference type="SAM" id="MobiDB-lite"/>
    </source>
</evidence>
<feature type="domain" description="Histone chaperone RTT106/FACT complex subunit SPT16-like middle" evidence="14">
    <location>
        <begin position="830"/>
        <end position="920"/>
    </location>
</feature>
<keyword evidence="8 10" id="KW-0234">DNA repair</keyword>
<dbReference type="FunFam" id="3.90.230.10:FF:000005">
    <property type="entry name" value="FACT complex subunit spt16"/>
    <property type="match status" value="1"/>
</dbReference>
<evidence type="ECO:0000256" key="7">
    <source>
        <dbReference type="ARBA" id="ARBA00023163"/>
    </source>
</evidence>
<dbReference type="FunFam" id="2.30.29.150:FF:000004">
    <property type="entry name" value="FACT complex subunit SPT16"/>
    <property type="match status" value="1"/>
</dbReference>
<keyword evidence="4 10" id="KW-0227">DNA damage</keyword>
<dbReference type="Pfam" id="PF08512">
    <property type="entry name" value="Rttp106-like_middle"/>
    <property type="match status" value="1"/>
</dbReference>
<feature type="region of interest" description="Disordered" evidence="11">
    <location>
        <begin position="494"/>
        <end position="516"/>
    </location>
</feature>
<feature type="region of interest" description="Disordered" evidence="11">
    <location>
        <begin position="947"/>
        <end position="1046"/>
    </location>
</feature>
<evidence type="ECO:0000256" key="2">
    <source>
        <dbReference type="ARBA" id="ARBA00022454"/>
    </source>
</evidence>
<evidence type="ECO:0000256" key="4">
    <source>
        <dbReference type="ARBA" id="ARBA00022763"/>
    </source>
</evidence>
<dbReference type="EMBL" id="GIBP01000253">
    <property type="protein sequence ID" value="NDV29222.1"/>
    <property type="molecule type" value="Transcribed_RNA"/>
</dbReference>
<dbReference type="InterPro" id="IPR029149">
    <property type="entry name" value="Creatin/AminoP/Spt16_N"/>
</dbReference>
<name>A0A6B2KX31_9EUKA</name>
<keyword evidence="6" id="KW-0175">Coiled coil</keyword>
<organism evidence="15">
    <name type="scientific">Arcella intermedia</name>
    <dbReference type="NCBI Taxonomy" id="1963864"/>
    <lineage>
        <taxon>Eukaryota</taxon>
        <taxon>Amoebozoa</taxon>
        <taxon>Tubulinea</taxon>
        <taxon>Elardia</taxon>
        <taxon>Arcellinida</taxon>
        <taxon>Sphaerothecina</taxon>
        <taxon>Arcellidae</taxon>
        <taxon>Arcella</taxon>
    </lineage>
</organism>
<comment type="similarity">
    <text evidence="1 10">Belongs to the peptidase M24 family. SPT16 subfamily.</text>
</comment>
<dbReference type="PANTHER" id="PTHR13980:SF15">
    <property type="entry name" value="FACT COMPLEX SUBUNIT SPT16"/>
    <property type="match status" value="1"/>
</dbReference>
<dbReference type="InterPro" id="IPR000994">
    <property type="entry name" value="Pept_M24"/>
</dbReference>
<dbReference type="AlphaFoldDB" id="A0A6B2KX31"/>
<feature type="compositionally biased region" description="Basic and acidic residues" evidence="11">
    <location>
        <begin position="1016"/>
        <end position="1027"/>
    </location>
</feature>
<proteinExistence type="inferred from homology"/>
<dbReference type="InterPro" id="IPR013953">
    <property type="entry name" value="FACT_SPT16_M"/>
</dbReference>
<keyword evidence="9 10" id="KW-0539">Nucleus</keyword>
<evidence type="ECO:0000256" key="3">
    <source>
        <dbReference type="ARBA" id="ARBA00022705"/>
    </source>
</evidence>
<sequence length="1046" mass="119466">MDPKLFARHWKSLLGAWEKNNAKWNIDALAVIRGTSQASSSSKTTAFQYWMLGYEFSETLIFICKAHFFVLTGPSKEKFFHSLAQNLAKENVPVPMKVLKRDKKVSDADVFKEFYTQAKQVMKGPNVGVLSDGNTQGQFWSDWEKSTTDAGCHLIDITYPISEVLALKDPNEQKCVRTAASISVAVLRSFLLQKIEFIIDEEKSVSHSKIAEETEQLFENPEKISKKLNPMVVDSCYTPIVQSGNFDLAYFAKNSDANLDFTSTFMCSLGARYKAYCSDVARTFFIEPSEDQKEMYAVLVAVQESVIKDLKPNAKLKDVWRRALDVLDAKSGNRKLRENFMSSCGNGIGLQYIDEDYVIKEDCDKVVLASMVFNVRVGLKDLKKGNTNVTYSILLSDTVLVNANGPEVLTAKCSKKFSEISYELDNDKEGKNAKTKTTTSTTTARSAPTRPSPPGPRTRSAVAKTQEVVLNSGFSLRKKEKLNVINVGERSLRRTAGREMKHSKNSTAEARRNEHQKQLEKELIKKAKSLLNKKNKTEEEENPKKEFISYESPREFPLECKKDAIFVDVNKESVLLPMYGVLVPFHITTIKNISKVEDYIRIIFKYPGGGATSGAGQEFIDPTATFIKELAYKVPNVNSLNNTIRLVNEVKKRVSSRETENHHKATLKEQPPLIPSKLGAKIPRLSHLSIRPGGRKTLGTLEAHTNGFRYSTSKGNVKIDIIYDNIKHAFFQHVENSLIVALHFHLHNEIMVTKKKTKDIQCYMEVMEVSTALSQPKSRGRYGDAEEIEEEQREREMRNKLNREFQNFIKKVEEVVPTLEFDIPYRELGFWGVHFRNNVFLTPTVHCLINVIEYPFFVMSLDDVQIAYFERVQFSLRAFDLVFIFNDWNQKEVHINSIPVESLETIKDWLDSCNIKFYQGPNNLQWRNLLELASQNPHKFWKDGGWNFLDNTDGSGDEKEGGNESEGEREPDDYKPSDTDESDYEMSEEDHKKGIDDEYQEPQGKEEEEGLDWDQLDEKAVRHDQKVTKRGGYDSADERAPKRRRK</sequence>
<dbReference type="InterPro" id="IPR013719">
    <property type="entry name" value="RTT106/SPT16-like_middle_dom"/>
</dbReference>
<evidence type="ECO:0000313" key="15">
    <source>
        <dbReference type="EMBL" id="NDV29222.1"/>
    </source>
</evidence>
<dbReference type="PANTHER" id="PTHR13980">
    <property type="entry name" value="CDC68 RELATED"/>
    <property type="match status" value="1"/>
</dbReference>
<feature type="domain" description="FACT complex subunit SPT16 middle" evidence="13">
    <location>
        <begin position="565"/>
        <end position="710"/>
    </location>
</feature>
<evidence type="ECO:0000256" key="5">
    <source>
        <dbReference type="ARBA" id="ARBA00023015"/>
    </source>
</evidence>
<dbReference type="GO" id="GO:0006281">
    <property type="term" value="P:DNA repair"/>
    <property type="evidence" value="ECO:0007669"/>
    <property type="project" value="UniProtKB-UniRule"/>
</dbReference>
<dbReference type="GO" id="GO:0035101">
    <property type="term" value="C:FACT complex"/>
    <property type="evidence" value="ECO:0007669"/>
    <property type="project" value="UniProtKB-UniRule"/>
</dbReference>
<accession>A0A6B2KX31</accession>
<dbReference type="InterPro" id="IPR029148">
    <property type="entry name" value="FACT-SPT16_Nlobe"/>
</dbReference>
<dbReference type="Pfam" id="PF00557">
    <property type="entry name" value="Peptidase_M24"/>
    <property type="match status" value="1"/>
</dbReference>
<dbReference type="Gene3D" id="3.40.350.10">
    <property type="entry name" value="Creatinase/prolidase N-terminal domain"/>
    <property type="match status" value="1"/>
</dbReference>
<dbReference type="InterPro" id="IPR040258">
    <property type="entry name" value="Spt16"/>
</dbReference>
<dbReference type="GO" id="GO:0031491">
    <property type="term" value="F:nucleosome binding"/>
    <property type="evidence" value="ECO:0007669"/>
    <property type="project" value="TreeGrafter"/>
</dbReference>
<evidence type="ECO:0000256" key="10">
    <source>
        <dbReference type="RuleBase" id="RU367052"/>
    </source>
</evidence>
<feature type="compositionally biased region" description="Acidic residues" evidence="11">
    <location>
        <begin position="1006"/>
        <end position="1015"/>
    </location>
</feature>
<dbReference type="GO" id="GO:0006368">
    <property type="term" value="P:transcription elongation by RNA polymerase II"/>
    <property type="evidence" value="ECO:0007669"/>
    <property type="project" value="TreeGrafter"/>
</dbReference>
<feature type="compositionally biased region" description="Low complexity" evidence="11">
    <location>
        <begin position="435"/>
        <end position="449"/>
    </location>
</feature>
<feature type="compositionally biased region" description="Basic and acidic residues" evidence="11">
    <location>
        <begin position="956"/>
        <end position="978"/>
    </location>
</feature>
<dbReference type="SMART" id="SM01287">
    <property type="entry name" value="Rtt106"/>
    <property type="match status" value="1"/>
</dbReference>
<dbReference type="FunFam" id="2.30.29.30:FF:000017">
    <property type="entry name" value="FACT complex subunit SPT16"/>
    <property type="match status" value="1"/>
</dbReference>
<dbReference type="Gene3D" id="2.30.29.30">
    <property type="entry name" value="Pleckstrin-homology domain (PH domain)/Phosphotyrosine-binding domain (PTB)"/>
    <property type="match status" value="1"/>
</dbReference>
<comment type="subunit">
    <text evidence="10">Component of the FACT complex.</text>
</comment>
<dbReference type="SUPFAM" id="SSF55920">
    <property type="entry name" value="Creatinase/aminopeptidase"/>
    <property type="match status" value="1"/>
</dbReference>
<reference evidence="15" key="1">
    <citation type="journal article" date="2020" name="J. Eukaryot. Microbiol.">
        <title>De novo Sequencing, Assembly and Annotation of the Transcriptome for the Free-Living Testate Amoeba Arcella intermedia.</title>
        <authorList>
            <person name="Ribeiro G.M."/>
            <person name="Porfirio-Sousa A.L."/>
            <person name="Maurer-Alcala X.X."/>
            <person name="Katz L.A."/>
            <person name="Lahr D.J.G."/>
        </authorList>
    </citation>
    <scope>NUCLEOTIDE SEQUENCE</scope>
</reference>
<dbReference type="Pfam" id="PF08644">
    <property type="entry name" value="SPT16"/>
    <property type="match status" value="1"/>
</dbReference>
<evidence type="ECO:0000256" key="9">
    <source>
        <dbReference type="ARBA" id="ARBA00023242"/>
    </source>
</evidence>